<name>A0A7W4KFS4_9PROT</name>
<protein>
    <recommendedName>
        <fullName evidence="3">Polysaccharide deacetylase</fullName>
    </recommendedName>
</protein>
<dbReference type="RefSeq" id="WP_182950632.1">
    <property type="nucleotide sequence ID" value="NZ_JABEQK010000011.1"/>
</dbReference>
<evidence type="ECO:0000313" key="1">
    <source>
        <dbReference type="EMBL" id="MBB2206099.1"/>
    </source>
</evidence>
<dbReference type="Proteomes" id="UP000540556">
    <property type="component" value="Unassembled WGS sequence"/>
</dbReference>
<evidence type="ECO:0008006" key="3">
    <source>
        <dbReference type="Google" id="ProtNLM"/>
    </source>
</evidence>
<sequence>MVFGADDNRVYLVPVVDVNWLVFAPFDPGRDFRIDPPDPDQALVDLRTLMPIMRDLTDGKYVLTPHSGTYCRAAFYEGALADLYREACAGGADVAIHLHEEIKGAGVRFGERAHVTEVMEQCRLLLERSGISPVAYRGGHYAYAPFMNALLEQAGLLVDYSCCPGLDRPDRESVWTEAPTTAAMLPLAPRAPWRGQPVSNVLEIPIGSDGLGSAYGNILHVEQSDLENLLRIWNVIVNRAEESGTPQIVHCLFHTASVQDAAWLDRYRRFLEEVSARKGQFVTSVEARGLHERFEAAE</sequence>
<dbReference type="InterPro" id="IPR011330">
    <property type="entry name" value="Glyco_hydro/deAcase_b/a-brl"/>
</dbReference>
<accession>A0A7W4KFS4</accession>
<organism evidence="1 2">
    <name type="scientific">Gluconacetobacter takamatsuzukensis</name>
    <dbReference type="NCBI Taxonomy" id="1286190"/>
    <lineage>
        <taxon>Bacteria</taxon>
        <taxon>Pseudomonadati</taxon>
        <taxon>Pseudomonadota</taxon>
        <taxon>Alphaproteobacteria</taxon>
        <taxon>Acetobacterales</taxon>
        <taxon>Acetobacteraceae</taxon>
        <taxon>Gluconacetobacter</taxon>
    </lineage>
</organism>
<dbReference type="EMBL" id="JABEQK010000011">
    <property type="protein sequence ID" value="MBB2206099.1"/>
    <property type="molecule type" value="Genomic_DNA"/>
</dbReference>
<evidence type="ECO:0000313" key="2">
    <source>
        <dbReference type="Proteomes" id="UP000540556"/>
    </source>
</evidence>
<reference evidence="1 2" key="1">
    <citation type="submission" date="2020-04" db="EMBL/GenBank/DDBJ databases">
        <title>Description of novel Gluconacetobacter.</title>
        <authorList>
            <person name="Sombolestani A."/>
        </authorList>
    </citation>
    <scope>NUCLEOTIDE SEQUENCE [LARGE SCALE GENOMIC DNA]</scope>
    <source>
        <strain evidence="1 2">LMG 27800</strain>
    </source>
</reference>
<dbReference type="GO" id="GO:0005975">
    <property type="term" value="P:carbohydrate metabolic process"/>
    <property type="evidence" value="ECO:0007669"/>
    <property type="project" value="InterPro"/>
</dbReference>
<comment type="caution">
    <text evidence="1">The sequence shown here is derived from an EMBL/GenBank/DDBJ whole genome shotgun (WGS) entry which is preliminary data.</text>
</comment>
<proteinExistence type="predicted"/>
<dbReference type="SUPFAM" id="SSF88713">
    <property type="entry name" value="Glycoside hydrolase/deacetylase"/>
    <property type="match status" value="1"/>
</dbReference>
<dbReference type="AlphaFoldDB" id="A0A7W4KFS4"/>
<dbReference type="Gene3D" id="3.20.20.370">
    <property type="entry name" value="Glycoside hydrolase/deacetylase"/>
    <property type="match status" value="1"/>
</dbReference>
<gene>
    <name evidence="1" type="ORF">HLH27_13900</name>
</gene>
<keyword evidence="2" id="KW-1185">Reference proteome</keyword>